<dbReference type="SUPFAM" id="SSF54695">
    <property type="entry name" value="POZ domain"/>
    <property type="match status" value="1"/>
</dbReference>
<name>A0AAN6JKM9_9PEZI</name>
<dbReference type="EMBL" id="JASUXU010000002">
    <property type="protein sequence ID" value="KAK0327798.1"/>
    <property type="molecule type" value="Genomic_DNA"/>
</dbReference>
<keyword evidence="5" id="KW-1185">Reference proteome</keyword>
<dbReference type="PANTHER" id="PTHR47843:SF2">
    <property type="entry name" value="BTB DOMAIN-CONTAINING PROTEIN"/>
    <property type="match status" value="1"/>
</dbReference>
<dbReference type="InterPro" id="IPR011333">
    <property type="entry name" value="SKP1/BTB/POZ_sf"/>
</dbReference>
<dbReference type="CDD" id="cd18186">
    <property type="entry name" value="BTB_POZ_ZBTB_KLHL-like"/>
    <property type="match status" value="1"/>
</dbReference>
<evidence type="ECO:0000259" key="1">
    <source>
        <dbReference type="PROSITE" id="PS50097"/>
    </source>
</evidence>
<organism evidence="2 4">
    <name type="scientific">Friedmanniomyces endolithicus</name>
    <dbReference type="NCBI Taxonomy" id="329885"/>
    <lineage>
        <taxon>Eukaryota</taxon>
        <taxon>Fungi</taxon>
        <taxon>Dikarya</taxon>
        <taxon>Ascomycota</taxon>
        <taxon>Pezizomycotina</taxon>
        <taxon>Dothideomycetes</taxon>
        <taxon>Dothideomycetidae</taxon>
        <taxon>Mycosphaerellales</taxon>
        <taxon>Teratosphaeriaceae</taxon>
        <taxon>Friedmanniomyces</taxon>
    </lineage>
</organism>
<evidence type="ECO:0000313" key="2">
    <source>
        <dbReference type="EMBL" id="KAK0327798.1"/>
    </source>
</evidence>
<feature type="domain" description="BTB" evidence="1">
    <location>
        <begin position="55"/>
        <end position="122"/>
    </location>
</feature>
<gene>
    <name evidence="2" type="ORF">LTR82_001315</name>
    <name evidence="3" type="ORF">LTR91_001580</name>
</gene>
<evidence type="ECO:0000313" key="5">
    <source>
        <dbReference type="Proteomes" id="UP001175353"/>
    </source>
</evidence>
<evidence type="ECO:0000313" key="4">
    <source>
        <dbReference type="Proteomes" id="UP001168146"/>
    </source>
</evidence>
<reference evidence="2" key="1">
    <citation type="submission" date="2021-12" db="EMBL/GenBank/DDBJ databases">
        <title>Black yeast isolated from Biological Soil Crust.</title>
        <authorList>
            <person name="Kurbessoian T."/>
        </authorList>
    </citation>
    <scope>NUCLEOTIDE SEQUENCE</scope>
    <source>
        <strain evidence="2">CCFEE 5208</strain>
    </source>
</reference>
<proteinExistence type="predicted"/>
<dbReference type="Proteomes" id="UP001168146">
    <property type="component" value="Unassembled WGS sequence"/>
</dbReference>
<evidence type="ECO:0000313" key="3">
    <source>
        <dbReference type="EMBL" id="KAK1013268.1"/>
    </source>
</evidence>
<protein>
    <recommendedName>
        <fullName evidence="1">BTB domain-containing protein</fullName>
    </recommendedName>
</protein>
<dbReference type="Proteomes" id="UP001175353">
    <property type="component" value="Unassembled WGS sequence"/>
</dbReference>
<dbReference type="InterPro" id="IPR000210">
    <property type="entry name" value="BTB/POZ_dom"/>
</dbReference>
<dbReference type="Gene3D" id="3.30.710.10">
    <property type="entry name" value="Potassium Channel Kv1.1, Chain A"/>
    <property type="match status" value="1"/>
</dbReference>
<dbReference type="AlphaFoldDB" id="A0AAN6JKM9"/>
<sequence>MSGASRILHLDLRIEPYTPQSLIQANHTVLNTYMRYTEMTREGLPTSSQARSEFDDVGSGDAKQSFYVHGEWLTTYSEFFAAAMRKEWKEGQERVVPLPEDEPEIFKILASFLYTGVINSVKADDRDGDEGKDREYQRLMFAWFLGNKLLCIAFQNAVIDALIEKLMENPGHPPLDLHREAYSITVGSCGMRRLVVDVAVFIWPKGQLAKAAEFADCTEFYRDVLARYVGMTDKQRRRNPSFYGEGDCCLYHDHGDRKCYKTVWR</sequence>
<comment type="caution">
    <text evidence="2">The sequence shown here is derived from an EMBL/GenBank/DDBJ whole genome shotgun (WGS) entry which is preliminary data.</text>
</comment>
<dbReference type="Pfam" id="PF00651">
    <property type="entry name" value="BTB"/>
    <property type="match status" value="1"/>
</dbReference>
<accession>A0AAN6JKM9</accession>
<dbReference type="PROSITE" id="PS50097">
    <property type="entry name" value="BTB"/>
    <property type="match status" value="1"/>
</dbReference>
<dbReference type="PANTHER" id="PTHR47843">
    <property type="entry name" value="BTB DOMAIN-CONTAINING PROTEIN-RELATED"/>
    <property type="match status" value="1"/>
</dbReference>
<reference evidence="3" key="2">
    <citation type="submission" date="2023-06" db="EMBL/GenBank/DDBJ databases">
        <title>Black Yeasts Isolated from many extreme environments.</title>
        <authorList>
            <person name="Coleine C."/>
            <person name="Stajich J.E."/>
            <person name="Selbmann L."/>
        </authorList>
    </citation>
    <scope>NUCLEOTIDE SEQUENCE</scope>
    <source>
        <strain evidence="3">CCFEE 5200</strain>
    </source>
</reference>
<dbReference type="EMBL" id="JAUJLE010000006">
    <property type="protein sequence ID" value="KAK1013268.1"/>
    <property type="molecule type" value="Genomic_DNA"/>
</dbReference>